<organism evidence="1">
    <name type="scientific">Rhizophagus irregularis (strain DAOM 181602 / DAOM 197198 / MUCL 43194)</name>
    <name type="common">Arbuscular mycorrhizal fungus</name>
    <name type="synonym">Glomus intraradices</name>
    <dbReference type="NCBI Taxonomy" id="747089"/>
    <lineage>
        <taxon>Eukaryota</taxon>
        <taxon>Fungi</taxon>
        <taxon>Fungi incertae sedis</taxon>
        <taxon>Mucoromycota</taxon>
        <taxon>Glomeromycotina</taxon>
        <taxon>Glomeromycetes</taxon>
        <taxon>Glomerales</taxon>
        <taxon>Glomeraceae</taxon>
        <taxon>Rhizophagus</taxon>
    </lineage>
</organism>
<accession>U9U9B9</accession>
<protein>
    <submittedName>
        <fullName evidence="1">Uncharacterized protein</fullName>
    </submittedName>
</protein>
<proteinExistence type="predicted"/>
<sequence>MKSVRVSILLTVQADMTKIFEFETIEKLHYLHVYASYLTPSKKESYRTQFKRHNNVLQCTEFPSRTKKKQSDQG</sequence>
<dbReference type="HOGENOM" id="CLU_2689052_0_0_1"/>
<evidence type="ECO:0000313" key="1">
    <source>
        <dbReference type="EMBL" id="ESA15173.1"/>
    </source>
</evidence>
<reference evidence="1" key="1">
    <citation type="submission" date="2013-07" db="EMBL/GenBank/DDBJ databases">
        <title>The genome of an arbuscular mycorrhizal fungus provides insights into the evolution of the oldest plant symbiosis.</title>
        <authorList>
            <consortium name="DOE Joint Genome Institute"/>
            <person name="Tisserant E."/>
            <person name="Malbreil M."/>
            <person name="Kuo A."/>
            <person name="Kohler A."/>
            <person name="Symeonidi A."/>
            <person name="Balestrini R."/>
            <person name="Charron P."/>
            <person name="Duensing N."/>
            <person name="Frei-dit-Frey N."/>
            <person name="Gianinazzi-Pearson V."/>
            <person name="Gilbert B."/>
            <person name="Handa Y."/>
            <person name="Hijri M."/>
            <person name="Kaul R."/>
            <person name="Kawaguchi M."/>
            <person name="Krajinski F."/>
            <person name="Lammers P."/>
            <person name="Lapierre D."/>
            <person name="Masclaux F.G."/>
            <person name="Murat C."/>
            <person name="Morin E."/>
            <person name="Ndikumana S."/>
            <person name="Pagni M."/>
            <person name="Petitpierre D."/>
            <person name="Requena N."/>
            <person name="Rosikiewicz P."/>
            <person name="Riley R."/>
            <person name="Saito K."/>
            <person name="San Clemente H."/>
            <person name="Shapiro H."/>
            <person name="van Tuinen D."/>
            <person name="Becard G."/>
            <person name="Bonfante P."/>
            <person name="Paszkowski U."/>
            <person name="Shachar-Hill Y."/>
            <person name="Young J.P."/>
            <person name="Sanders I.R."/>
            <person name="Henrissat B."/>
            <person name="Rensing S.A."/>
            <person name="Grigoriev I.V."/>
            <person name="Corradi N."/>
            <person name="Roux C."/>
            <person name="Martin F."/>
        </authorList>
    </citation>
    <scope>NUCLEOTIDE SEQUENCE</scope>
    <source>
        <strain evidence="1">DAOM 197198</strain>
    </source>
</reference>
<gene>
    <name evidence="1" type="ORF">GLOINDRAFT_24152</name>
</gene>
<name>U9U9B9_RHIID</name>
<dbReference type="AlphaFoldDB" id="U9U9B9"/>
<dbReference type="EMBL" id="KI282216">
    <property type="protein sequence ID" value="ESA15173.1"/>
    <property type="molecule type" value="Genomic_DNA"/>
</dbReference>